<dbReference type="Gene3D" id="3.30.70.270">
    <property type="match status" value="1"/>
</dbReference>
<gene>
    <name evidence="5" type="ordered locus">ambt_06720</name>
</gene>
<dbReference type="InterPro" id="IPR050469">
    <property type="entry name" value="Diguanylate_Cyclase"/>
</dbReference>
<comment type="catalytic activity">
    <reaction evidence="3">
        <text>2 GTP = 3',3'-c-di-GMP + 2 diphosphate</text>
        <dbReference type="Rhea" id="RHEA:24898"/>
        <dbReference type="ChEBI" id="CHEBI:33019"/>
        <dbReference type="ChEBI" id="CHEBI:37565"/>
        <dbReference type="ChEBI" id="CHEBI:58805"/>
        <dbReference type="EC" id="2.7.7.65"/>
    </reaction>
</comment>
<dbReference type="InterPro" id="IPR000014">
    <property type="entry name" value="PAS"/>
</dbReference>
<dbReference type="InterPro" id="IPR035965">
    <property type="entry name" value="PAS-like_dom_sf"/>
</dbReference>
<dbReference type="KEGG" id="alt:ambt_06720"/>
<dbReference type="CDD" id="cd00130">
    <property type="entry name" value="PAS"/>
    <property type="match status" value="1"/>
</dbReference>
<dbReference type="GO" id="GO:0052621">
    <property type="term" value="F:diguanylate cyclase activity"/>
    <property type="evidence" value="ECO:0007669"/>
    <property type="project" value="UniProtKB-EC"/>
</dbReference>
<dbReference type="OrthoDB" id="5620448at2"/>
<evidence type="ECO:0000256" key="1">
    <source>
        <dbReference type="ARBA" id="ARBA00001946"/>
    </source>
</evidence>
<dbReference type="EMBL" id="CP002339">
    <property type="protein sequence ID" value="AEF02879.1"/>
    <property type="molecule type" value="Genomic_DNA"/>
</dbReference>
<evidence type="ECO:0000313" key="6">
    <source>
        <dbReference type="Proteomes" id="UP000000683"/>
    </source>
</evidence>
<dbReference type="Pfam" id="PF13426">
    <property type="entry name" value="PAS_9"/>
    <property type="match status" value="1"/>
</dbReference>
<dbReference type="PANTHER" id="PTHR45138">
    <property type="entry name" value="REGULATORY COMPONENTS OF SENSORY TRANSDUCTION SYSTEM"/>
    <property type="match status" value="1"/>
</dbReference>
<dbReference type="PANTHER" id="PTHR45138:SF9">
    <property type="entry name" value="DIGUANYLATE CYCLASE DGCM-RELATED"/>
    <property type="match status" value="1"/>
</dbReference>
<reference evidence="5 6" key="1">
    <citation type="journal article" date="2011" name="J. Bacteriol.">
        <title>Complete genome sequence of the polycyclic aromatic hydrocarbon-degrading bacterium Alteromonas sp. strain SN2.</title>
        <authorList>
            <person name="Jin H.M."/>
            <person name="Jeong H."/>
            <person name="Moon E.J."/>
            <person name="Math R.K."/>
            <person name="Lee K."/>
            <person name="Kim H.J."/>
            <person name="Jeon C.O."/>
            <person name="Oh T.K."/>
            <person name="Kim J.F."/>
        </authorList>
    </citation>
    <scope>NUCLEOTIDE SEQUENCE [LARGE SCALE GENOMIC DNA]</scope>
    <source>
        <strain evidence="6">JCM 17741 / KACC 18427 / KCTC 11700BP / SN2</strain>
    </source>
</reference>
<protein>
    <recommendedName>
        <fullName evidence="2">diguanylate cyclase</fullName>
        <ecNumber evidence="2">2.7.7.65</ecNumber>
    </recommendedName>
</protein>
<dbReference type="SUPFAM" id="SSF55073">
    <property type="entry name" value="Nucleotide cyclase"/>
    <property type="match status" value="1"/>
</dbReference>
<dbReference type="Gene3D" id="3.30.450.20">
    <property type="entry name" value="PAS domain"/>
    <property type="match status" value="1"/>
</dbReference>
<evidence type="ECO:0000313" key="5">
    <source>
        <dbReference type="EMBL" id="AEF02879.1"/>
    </source>
</evidence>
<dbReference type="Pfam" id="PF00990">
    <property type="entry name" value="GGDEF"/>
    <property type="match status" value="1"/>
</dbReference>
<dbReference type="InterPro" id="IPR029787">
    <property type="entry name" value="Nucleotide_cyclase"/>
</dbReference>
<keyword evidence="6" id="KW-1185">Reference proteome</keyword>
<dbReference type="SMART" id="SM00267">
    <property type="entry name" value="GGDEF"/>
    <property type="match status" value="1"/>
</dbReference>
<comment type="cofactor">
    <cofactor evidence="1">
        <name>Mg(2+)</name>
        <dbReference type="ChEBI" id="CHEBI:18420"/>
    </cofactor>
</comment>
<dbReference type="SUPFAM" id="SSF55785">
    <property type="entry name" value="PYP-like sensor domain (PAS domain)"/>
    <property type="match status" value="1"/>
</dbReference>
<dbReference type="NCBIfam" id="TIGR00254">
    <property type="entry name" value="GGDEF"/>
    <property type="match status" value="1"/>
</dbReference>
<dbReference type="FunFam" id="3.30.70.270:FF:000001">
    <property type="entry name" value="Diguanylate cyclase domain protein"/>
    <property type="match status" value="1"/>
</dbReference>
<dbReference type="RefSeq" id="WP_013783819.1">
    <property type="nucleotide sequence ID" value="NC_015554.1"/>
</dbReference>
<dbReference type="CDD" id="cd01949">
    <property type="entry name" value="GGDEF"/>
    <property type="match status" value="1"/>
</dbReference>
<dbReference type="InterPro" id="IPR043128">
    <property type="entry name" value="Rev_trsase/Diguanyl_cyclase"/>
</dbReference>
<dbReference type="eggNOG" id="COG3706">
    <property type="taxonomic scope" value="Bacteria"/>
</dbReference>
<dbReference type="EC" id="2.7.7.65" evidence="2"/>
<dbReference type="Proteomes" id="UP000000683">
    <property type="component" value="Chromosome"/>
</dbReference>
<dbReference type="AlphaFoldDB" id="F5Z4D9"/>
<proteinExistence type="predicted"/>
<dbReference type="PROSITE" id="PS50887">
    <property type="entry name" value="GGDEF"/>
    <property type="match status" value="1"/>
</dbReference>
<organism evidence="5 6">
    <name type="scientific">Alteromonas naphthalenivorans</name>
    <dbReference type="NCBI Taxonomy" id="715451"/>
    <lineage>
        <taxon>Bacteria</taxon>
        <taxon>Pseudomonadati</taxon>
        <taxon>Pseudomonadota</taxon>
        <taxon>Gammaproteobacteria</taxon>
        <taxon>Alteromonadales</taxon>
        <taxon>Alteromonadaceae</taxon>
        <taxon>Alteromonas/Salinimonas group</taxon>
        <taxon>Alteromonas</taxon>
    </lineage>
</organism>
<sequence>MNEAQLDLFPSLLLVSNLRSGRIDYCNKDALEFVGSSREDVVGNNVSNIISRASLIFFESYVRPSVLATGRFSELQMTLVTAQQERLPVLSNVALHGEQLYWSMHSAKSRDKLYQELIEVRDSLELKTDELTLLSRLDPLTNLLNRRAASADIRKLLDQVNRKFVPVSFLLIDIDFFKNINDKHGHDVGDEVIGLLSKTLKAATRKTDVVARWGGEEFLIVLYNSTQDDARLYCKYLHERIAEMRYSRADRITVSIGVTQLPVPQRDTVLQVETLIKEADDALYRAKDEGRNRTVFHTDKRAKI</sequence>
<evidence type="ECO:0000256" key="2">
    <source>
        <dbReference type="ARBA" id="ARBA00012528"/>
    </source>
</evidence>
<dbReference type="HOGENOM" id="CLU_000445_11_4_6"/>
<accession>F5Z4D9</accession>
<evidence type="ECO:0000259" key="4">
    <source>
        <dbReference type="PROSITE" id="PS50887"/>
    </source>
</evidence>
<evidence type="ECO:0000256" key="3">
    <source>
        <dbReference type="ARBA" id="ARBA00034247"/>
    </source>
</evidence>
<dbReference type="InterPro" id="IPR000160">
    <property type="entry name" value="GGDEF_dom"/>
</dbReference>
<name>F5Z4D9_ALTNA</name>
<feature type="domain" description="GGDEF" evidence="4">
    <location>
        <begin position="165"/>
        <end position="299"/>
    </location>
</feature>